<dbReference type="STRING" id="661089.ciss_09130"/>
<dbReference type="Proteomes" id="UP000187338">
    <property type="component" value="Unassembled WGS sequence"/>
</dbReference>
<keyword evidence="6" id="KW-1185">Reference proteome</keyword>
<dbReference type="HAMAP" id="MF_00245">
    <property type="entry name" value="UPF0122"/>
    <property type="match status" value="1"/>
</dbReference>
<dbReference type="AlphaFoldDB" id="A0A1L8D1C7"/>
<evidence type="ECO:0000256" key="2">
    <source>
        <dbReference type="ARBA" id="ARBA00024764"/>
    </source>
</evidence>
<dbReference type="GO" id="GO:0006352">
    <property type="term" value="P:DNA-templated transcription initiation"/>
    <property type="evidence" value="ECO:0007669"/>
    <property type="project" value="InterPro"/>
</dbReference>
<evidence type="ECO:0000313" key="6">
    <source>
        <dbReference type="Proteomes" id="UP000187338"/>
    </source>
</evidence>
<sequence>MTGEKMIDEFARNGSLLELYGGLLTEKQREILELYYIENWSLAEIAEYLKISRQGVYDILQRAIRQLNLYEEKLGLLRKNEQKMAQYNNILTKMQELLGEDNYKLLVPYFEEIKNLFD</sequence>
<name>A0A1L8D1C7_9THEO</name>
<dbReference type="CDD" id="cd06171">
    <property type="entry name" value="Sigma70_r4"/>
    <property type="match status" value="1"/>
</dbReference>
<dbReference type="NCBIfam" id="TIGR02937">
    <property type="entry name" value="sigma70-ECF"/>
    <property type="match status" value="1"/>
</dbReference>
<dbReference type="InterPro" id="IPR036388">
    <property type="entry name" value="WH-like_DNA-bd_sf"/>
</dbReference>
<evidence type="ECO:0000313" key="5">
    <source>
        <dbReference type="EMBL" id="GAV24980.1"/>
    </source>
</evidence>
<evidence type="ECO:0000256" key="3">
    <source>
        <dbReference type="HAMAP-Rule" id="MF_00245"/>
    </source>
</evidence>
<dbReference type="PANTHER" id="PTHR40083:SF1">
    <property type="entry name" value="UPF0122 PROTEIN YLXM"/>
    <property type="match status" value="1"/>
</dbReference>
<dbReference type="InterPro" id="IPR054831">
    <property type="entry name" value="UPF0122_fam_protein"/>
</dbReference>
<comment type="caution">
    <text evidence="5">The sequence shown here is derived from an EMBL/GenBank/DDBJ whole genome shotgun (WGS) entry which is preliminary data.</text>
</comment>
<organism evidence="5 6">
    <name type="scientific">Carboxydothermus islandicus</name>
    <dbReference type="NCBI Taxonomy" id="661089"/>
    <lineage>
        <taxon>Bacteria</taxon>
        <taxon>Bacillati</taxon>
        <taxon>Bacillota</taxon>
        <taxon>Clostridia</taxon>
        <taxon>Thermoanaerobacterales</taxon>
        <taxon>Thermoanaerobacteraceae</taxon>
        <taxon>Carboxydothermus</taxon>
    </lineage>
</organism>
<comment type="function">
    <text evidence="2 3">Might take part in the signal recognition particle (SRP) pathway. This is inferred from the conservation of its genetic proximity to ftsY/ffh. May be a regulatory protein.</text>
</comment>
<dbReference type="SUPFAM" id="SSF88659">
    <property type="entry name" value="Sigma3 and sigma4 domains of RNA polymerase sigma factors"/>
    <property type="match status" value="1"/>
</dbReference>
<dbReference type="InterPro" id="IPR014284">
    <property type="entry name" value="RNA_pol_sigma-70_dom"/>
</dbReference>
<reference evidence="6" key="1">
    <citation type="submission" date="2016-12" db="EMBL/GenBank/DDBJ databases">
        <title>Draft Genome Sequences od Carboxydothermus pertinax and islandicus, Hydrogenogenic Carboxydotrophic Bacteria.</title>
        <authorList>
            <person name="Fukuyama Y."/>
            <person name="Ohmae K."/>
            <person name="Yoneda Y."/>
            <person name="Yoshida T."/>
            <person name="Sako Y."/>
        </authorList>
    </citation>
    <scope>NUCLEOTIDE SEQUENCE [LARGE SCALE GENOMIC DNA]</scope>
    <source>
        <strain evidence="6">SET</strain>
    </source>
</reference>
<dbReference type="InterPro" id="IPR007394">
    <property type="entry name" value="UPF0122"/>
</dbReference>
<accession>A0A1L8D1C7</accession>
<dbReference type="GO" id="GO:0003700">
    <property type="term" value="F:DNA-binding transcription factor activity"/>
    <property type="evidence" value="ECO:0007669"/>
    <property type="project" value="InterPro"/>
</dbReference>
<dbReference type="Gene3D" id="1.10.10.10">
    <property type="entry name" value="Winged helix-like DNA-binding domain superfamily/Winged helix DNA-binding domain"/>
    <property type="match status" value="1"/>
</dbReference>
<keyword evidence="4" id="KW-0175">Coiled coil</keyword>
<dbReference type="PANTHER" id="PTHR40083">
    <property type="entry name" value="UPF0122 PROTEIN CBO2450/CLC_2298"/>
    <property type="match status" value="1"/>
</dbReference>
<protein>
    <recommendedName>
        <fullName evidence="3">UPF0122 protein ciss_09130</fullName>
    </recommendedName>
</protein>
<dbReference type="NCBIfam" id="NF045758">
    <property type="entry name" value="YlxM"/>
    <property type="match status" value="1"/>
</dbReference>
<evidence type="ECO:0000256" key="4">
    <source>
        <dbReference type="SAM" id="Coils"/>
    </source>
</evidence>
<proteinExistence type="inferred from homology"/>
<comment type="similarity">
    <text evidence="1 3">Belongs to the UPF0122 family.</text>
</comment>
<keyword evidence="5" id="KW-0238">DNA-binding</keyword>
<dbReference type="Pfam" id="PF04297">
    <property type="entry name" value="UPF0122"/>
    <property type="match status" value="1"/>
</dbReference>
<dbReference type="GO" id="GO:0003677">
    <property type="term" value="F:DNA binding"/>
    <property type="evidence" value="ECO:0007669"/>
    <property type="project" value="UniProtKB-KW"/>
</dbReference>
<gene>
    <name evidence="5" type="ORF">ciss_09130</name>
</gene>
<feature type="coiled-coil region" evidence="4">
    <location>
        <begin position="60"/>
        <end position="97"/>
    </location>
</feature>
<dbReference type="EMBL" id="BDJL01000030">
    <property type="protein sequence ID" value="GAV24980.1"/>
    <property type="molecule type" value="Genomic_DNA"/>
</dbReference>
<evidence type="ECO:0000256" key="1">
    <source>
        <dbReference type="ARBA" id="ARBA00008720"/>
    </source>
</evidence>
<dbReference type="InterPro" id="IPR013324">
    <property type="entry name" value="RNA_pol_sigma_r3/r4-like"/>
</dbReference>